<protein>
    <submittedName>
        <fullName evidence="2">Uncharacterized protein</fullName>
    </submittedName>
</protein>
<name>A0AAD3XKY9_NEPGR</name>
<evidence type="ECO:0000313" key="2">
    <source>
        <dbReference type="EMBL" id="GMH08487.1"/>
    </source>
</evidence>
<accession>A0AAD3XKY9</accession>
<organism evidence="2 3">
    <name type="scientific">Nepenthes gracilis</name>
    <name type="common">Slender pitcher plant</name>
    <dbReference type="NCBI Taxonomy" id="150966"/>
    <lineage>
        <taxon>Eukaryota</taxon>
        <taxon>Viridiplantae</taxon>
        <taxon>Streptophyta</taxon>
        <taxon>Embryophyta</taxon>
        <taxon>Tracheophyta</taxon>
        <taxon>Spermatophyta</taxon>
        <taxon>Magnoliopsida</taxon>
        <taxon>eudicotyledons</taxon>
        <taxon>Gunneridae</taxon>
        <taxon>Pentapetalae</taxon>
        <taxon>Caryophyllales</taxon>
        <taxon>Nepenthaceae</taxon>
        <taxon>Nepenthes</taxon>
    </lineage>
</organism>
<comment type="caution">
    <text evidence="2">The sequence shown here is derived from an EMBL/GenBank/DDBJ whole genome shotgun (WGS) entry which is preliminary data.</text>
</comment>
<dbReference type="AlphaFoldDB" id="A0AAD3XKY9"/>
<evidence type="ECO:0000256" key="1">
    <source>
        <dbReference type="SAM" id="SignalP"/>
    </source>
</evidence>
<sequence length="88" mass="9872">MLNASAICQFFSMILKGTLALSCISSHHKALALFRSYPETSWPGLPQIKYEQALRWRIANTGYCKEAISFEEDFLSVAAFALSCSKDF</sequence>
<proteinExistence type="predicted"/>
<evidence type="ECO:0000313" key="3">
    <source>
        <dbReference type="Proteomes" id="UP001279734"/>
    </source>
</evidence>
<dbReference type="EMBL" id="BSYO01000008">
    <property type="protein sequence ID" value="GMH08487.1"/>
    <property type="molecule type" value="Genomic_DNA"/>
</dbReference>
<feature type="chain" id="PRO_5041996576" evidence="1">
    <location>
        <begin position="21"/>
        <end position="88"/>
    </location>
</feature>
<dbReference type="Proteomes" id="UP001279734">
    <property type="component" value="Unassembled WGS sequence"/>
</dbReference>
<keyword evidence="3" id="KW-1185">Reference proteome</keyword>
<feature type="signal peptide" evidence="1">
    <location>
        <begin position="1"/>
        <end position="20"/>
    </location>
</feature>
<gene>
    <name evidence="2" type="ORF">Nepgr_010327</name>
</gene>
<keyword evidence="1" id="KW-0732">Signal</keyword>
<reference evidence="2" key="1">
    <citation type="submission" date="2023-05" db="EMBL/GenBank/DDBJ databases">
        <title>Nepenthes gracilis genome sequencing.</title>
        <authorList>
            <person name="Fukushima K."/>
        </authorList>
    </citation>
    <scope>NUCLEOTIDE SEQUENCE</scope>
    <source>
        <strain evidence="2">SING2019-196</strain>
    </source>
</reference>